<dbReference type="SFLD" id="SFLDG00358">
    <property type="entry name" value="Main_(cytGST)"/>
    <property type="match status" value="1"/>
</dbReference>
<dbReference type="SUPFAM" id="SSF47616">
    <property type="entry name" value="GST C-terminal domain-like"/>
    <property type="match status" value="1"/>
</dbReference>
<dbReference type="Proteomes" id="UP001367771">
    <property type="component" value="Unassembled WGS sequence"/>
</dbReference>
<evidence type="ECO:0000259" key="1">
    <source>
        <dbReference type="PROSITE" id="PS50404"/>
    </source>
</evidence>
<dbReference type="SFLD" id="SFLDS00019">
    <property type="entry name" value="Glutathione_Transferase_(cytos"/>
    <property type="match status" value="1"/>
</dbReference>
<dbReference type="Pfam" id="PF00043">
    <property type="entry name" value="GST_C"/>
    <property type="match status" value="1"/>
</dbReference>
<dbReference type="InterPro" id="IPR004045">
    <property type="entry name" value="Glutathione_S-Trfase_N"/>
</dbReference>
<sequence>MKLYYMPAACSLAPHIVLRELRIDAVLVRVDNKTHRTEDGSDFTVFNPFGYVPLLDLGDGTLLREGPAILQYLADLRPESAFAPAAGSMARYRLQEWLNFLSSEIHKGFIPLLYAQLAGRYAIDTARPKLEERLAWVDAELAGRDYLMGTCTVADAYLYALVQWGRAEWLVPTYRVNINYDGLHHLRDWYLKMRARPAVREALSAEGLR</sequence>
<comment type="caution">
    <text evidence="3">The sequence shown here is derived from an EMBL/GenBank/DDBJ whole genome shotgun (WGS) entry which is preliminary data.</text>
</comment>
<dbReference type="CDD" id="cd03188">
    <property type="entry name" value="GST_C_Beta"/>
    <property type="match status" value="1"/>
</dbReference>
<dbReference type="SUPFAM" id="SSF52833">
    <property type="entry name" value="Thioredoxin-like"/>
    <property type="match status" value="1"/>
</dbReference>
<reference evidence="3 4" key="1">
    <citation type="journal article" date="2013" name="Int. J. Syst. Evol. Microbiol.">
        <title>Sphingomonas kyungheensis sp. nov., a bacterium with ginsenoside-converting activity isolated from soil of a ginseng field.</title>
        <authorList>
            <person name="Son H.M."/>
            <person name="Yang J.E."/>
            <person name="Park Y."/>
            <person name="Han C.K."/>
            <person name="Kim S.G."/>
            <person name="Kook M."/>
            <person name="Yi T.H."/>
        </authorList>
    </citation>
    <scope>NUCLEOTIDE SEQUENCE [LARGE SCALE GENOMIC DNA]</scope>
    <source>
        <strain evidence="3 4">LMG 26582</strain>
    </source>
</reference>
<dbReference type="PROSITE" id="PS50404">
    <property type="entry name" value="GST_NTER"/>
    <property type="match status" value="1"/>
</dbReference>
<proteinExistence type="predicted"/>
<dbReference type="GO" id="GO:0004364">
    <property type="term" value="F:glutathione transferase activity"/>
    <property type="evidence" value="ECO:0007669"/>
    <property type="project" value="UniProtKB-EC"/>
</dbReference>
<dbReference type="InterPro" id="IPR004046">
    <property type="entry name" value="GST_C"/>
</dbReference>
<accession>A0ABU8GXS9</accession>
<dbReference type="PROSITE" id="PS50405">
    <property type="entry name" value="GST_CTER"/>
    <property type="match status" value="1"/>
</dbReference>
<gene>
    <name evidence="3" type="primary">gstA</name>
    <name evidence="3" type="ORF">V8201_01180</name>
</gene>
<dbReference type="Gene3D" id="1.20.1050.10">
    <property type="match status" value="1"/>
</dbReference>
<protein>
    <submittedName>
        <fullName evidence="3">Glutathione transferase GstA</fullName>
        <ecNumber evidence="3">2.5.1.18</ecNumber>
    </submittedName>
</protein>
<dbReference type="PANTHER" id="PTHR44051:SF8">
    <property type="entry name" value="GLUTATHIONE S-TRANSFERASE GSTA"/>
    <property type="match status" value="1"/>
</dbReference>
<dbReference type="InterPro" id="IPR040079">
    <property type="entry name" value="Glutathione_S-Trfase"/>
</dbReference>
<keyword evidence="3" id="KW-0808">Transferase</keyword>
<dbReference type="EC" id="2.5.1.18" evidence="3"/>
<organism evidence="3 4">
    <name type="scientific">Sphingomonas kyungheensis</name>
    <dbReference type="NCBI Taxonomy" id="1069987"/>
    <lineage>
        <taxon>Bacteria</taxon>
        <taxon>Pseudomonadati</taxon>
        <taxon>Pseudomonadota</taxon>
        <taxon>Alphaproteobacteria</taxon>
        <taxon>Sphingomonadales</taxon>
        <taxon>Sphingomonadaceae</taxon>
        <taxon>Sphingomonas</taxon>
    </lineage>
</organism>
<dbReference type="EMBL" id="JBBBDM010000001">
    <property type="protein sequence ID" value="MEI5685683.1"/>
    <property type="molecule type" value="Genomic_DNA"/>
</dbReference>
<evidence type="ECO:0000259" key="2">
    <source>
        <dbReference type="PROSITE" id="PS50405"/>
    </source>
</evidence>
<dbReference type="CDD" id="cd03057">
    <property type="entry name" value="GST_N_Beta"/>
    <property type="match status" value="1"/>
</dbReference>
<dbReference type="Gene3D" id="3.40.30.10">
    <property type="entry name" value="Glutaredoxin"/>
    <property type="match status" value="1"/>
</dbReference>
<dbReference type="InterPro" id="IPR036249">
    <property type="entry name" value="Thioredoxin-like_sf"/>
</dbReference>
<dbReference type="RefSeq" id="WP_336544275.1">
    <property type="nucleotide sequence ID" value="NZ_JBBBDM010000001.1"/>
</dbReference>
<name>A0ABU8GXS9_9SPHN</name>
<dbReference type="Pfam" id="PF13409">
    <property type="entry name" value="GST_N_2"/>
    <property type="match status" value="1"/>
</dbReference>
<evidence type="ECO:0000313" key="3">
    <source>
        <dbReference type="EMBL" id="MEI5685683.1"/>
    </source>
</evidence>
<evidence type="ECO:0000313" key="4">
    <source>
        <dbReference type="Proteomes" id="UP001367771"/>
    </source>
</evidence>
<dbReference type="InterPro" id="IPR036282">
    <property type="entry name" value="Glutathione-S-Trfase_C_sf"/>
</dbReference>
<dbReference type="NCBIfam" id="NF007831">
    <property type="entry name" value="PRK10542.1"/>
    <property type="match status" value="1"/>
</dbReference>
<keyword evidence="4" id="KW-1185">Reference proteome</keyword>
<dbReference type="PANTHER" id="PTHR44051">
    <property type="entry name" value="GLUTATHIONE S-TRANSFERASE-RELATED"/>
    <property type="match status" value="1"/>
</dbReference>
<feature type="domain" description="GST C-terminal" evidence="2">
    <location>
        <begin position="87"/>
        <end position="209"/>
    </location>
</feature>
<feature type="domain" description="GST N-terminal" evidence="1">
    <location>
        <begin position="1"/>
        <end position="81"/>
    </location>
</feature>
<dbReference type="SFLD" id="SFLDG01150">
    <property type="entry name" value="Main.1:_Beta-like"/>
    <property type="match status" value="1"/>
</dbReference>
<dbReference type="InterPro" id="IPR010987">
    <property type="entry name" value="Glutathione-S-Trfase_C-like"/>
</dbReference>